<proteinExistence type="predicted"/>
<dbReference type="Proteomes" id="UP000248889">
    <property type="component" value="Unassembled WGS sequence"/>
</dbReference>
<dbReference type="InterPro" id="IPR006748">
    <property type="entry name" value="NH2Glyco/OHUrea_AB-resist_kin"/>
</dbReference>
<dbReference type="Gene3D" id="1.10.510.10">
    <property type="entry name" value="Transferase(Phosphotransferase) domain 1"/>
    <property type="match status" value="1"/>
</dbReference>
<evidence type="ECO:0000313" key="1">
    <source>
        <dbReference type="EMBL" id="RAG80457.1"/>
    </source>
</evidence>
<dbReference type="OrthoDB" id="3638028at2"/>
<keyword evidence="1" id="KW-0418">Kinase</keyword>
<gene>
    <name evidence="1" type="ORF">DN069_38105</name>
</gene>
<sequence length="308" mass="33834">MTAPAFSIPARLQDTVRCWASDRGQAWLEALPGLAAEYLARWELTLERVCEPGGQISLVLLVRRADGSPAALKLGYPDPEGEQEHRALAHWDGHGAVRMYACAPEDRAMLLERAQGEVSLRSLPENKAMLEALGTLRRLWVAPPEAHPFTSVADYVGGLRAELTRRRSLPAAAELTPLVDEALDLSATLLQDTAAREENLLLHGDYHHGNVLAAERSPWLAIDPKPLVGERAYDLAWLAQDRLETLAGSPGPEAAARRRVQRLAADAAVDPERLRGWTLFRVVEAGLWSLDVGDTRHASLFLEFAAML</sequence>
<dbReference type="InterPro" id="IPR011009">
    <property type="entry name" value="Kinase-like_dom_sf"/>
</dbReference>
<dbReference type="RefSeq" id="WP_111507828.1">
    <property type="nucleotide sequence ID" value="NZ_QKYN01000230.1"/>
</dbReference>
<dbReference type="EMBL" id="QKYN01000230">
    <property type="protein sequence ID" value="RAG80457.1"/>
    <property type="molecule type" value="Genomic_DNA"/>
</dbReference>
<name>A0A2X0I778_9ACTN</name>
<evidence type="ECO:0000313" key="2">
    <source>
        <dbReference type="Proteomes" id="UP000248889"/>
    </source>
</evidence>
<keyword evidence="2" id="KW-1185">Reference proteome</keyword>
<dbReference type="SUPFAM" id="SSF56112">
    <property type="entry name" value="Protein kinase-like (PK-like)"/>
    <property type="match status" value="1"/>
</dbReference>
<dbReference type="GO" id="GO:0016773">
    <property type="term" value="F:phosphotransferase activity, alcohol group as acceptor"/>
    <property type="evidence" value="ECO:0007669"/>
    <property type="project" value="InterPro"/>
</dbReference>
<reference evidence="1 2" key="1">
    <citation type="submission" date="2018-06" db="EMBL/GenBank/DDBJ databases">
        <title>Streptacidiphilus pinicola sp. nov., isolated from pine grove soil.</title>
        <authorList>
            <person name="Roh S.G."/>
            <person name="Park S."/>
            <person name="Kim M.-K."/>
            <person name="Yun B.-R."/>
            <person name="Park J."/>
            <person name="Kim M.J."/>
            <person name="Kim Y.S."/>
            <person name="Kim S.B."/>
        </authorList>
    </citation>
    <scope>NUCLEOTIDE SEQUENCE [LARGE SCALE GENOMIC DNA]</scope>
    <source>
        <strain evidence="1 2">MMS16-CNU450</strain>
    </source>
</reference>
<dbReference type="GO" id="GO:0016301">
    <property type="term" value="F:kinase activity"/>
    <property type="evidence" value="ECO:0007669"/>
    <property type="project" value="UniProtKB-KW"/>
</dbReference>
<dbReference type="AlphaFoldDB" id="A0A2X0I778"/>
<protein>
    <submittedName>
        <fullName evidence="1">Kinase</fullName>
    </submittedName>
</protein>
<dbReference type="GO" id="GO:0019748">
    <property type="term" value="P:secondary metabolic process"/>
    <property type="evidence" value="ECO:0007669"/>
    <property type="project" value="InterPro"/>
</dbReference>
<keyword evidence="1" id="KW-0808">Transferase</keyword>
<organism evidence="1 2">
    <name type="scientific">Streptacidiphilus pinicola</name>
    <dbReference type="NCBI Taxonomy" id="2219663"/>
    <lineage>
        <taxon>Bacteria</taxon>
        <taxon>Bacillati</taxon>
        <taxon>Actinomycetota</taxon>
        <taxon>Actinomycetes</taxon>
        <taxon>Kitasatosporales</taxon>
        <taxon>Streptomycetaceae</taxon>
        <taxon>Streptacidiphilus</taxon>
    </lineage>
</organism>
<dbReference type="Pfam" id="PF04655">
    <property type="entry name" value="APH_6_hur"/>
    <property type="match status" value="1"/>
</dbReference>
<accession>A0A2X0I778</accession>
<comment type="caution">
    <text evidence="1">The sequence shown here is derived from an EMBL/GenBank/DDBJ whole genome shotgun (WGS) entry which is preliminary data.</text>
</comment>